<feature type="compositionally biased region" description="Polar residues" evidence="1">
    <location>
        <begin position="1"/>
        <end position="10"/>
    </location>
</feature>
<gene>
    <name evidence="3" type="ORF">BQ4739_LOCUS18988</name>
    <name evidence="2" type="ORF">BQ4739_LOCUS3760</name>
</gene>
<evidence type="ECO:0000313" key="2">
    <source>
        <dbReference type="EMBL" id="SZX63204.1"/>
    </source>
</evidence>
<feature type="region of interest" description="Disordered" evidence="1">
    <location>
        <begin position="1"/>
        <end position="160"/>
    </location>
</feature>
<dbReference type="Proteomes" id="UP000256970">
    <property type="component" value="Unassembled WGS sequence"/>
</dbReference>
<dbReference type="AlphaFoldDB" id="A0A383VEW5"/>
<reference evidence="2 4" key="1">
    <citation type="submission" date="2016-10" db="EMBL/GenBank/DDBJ databases">
        <authorList>
            <person name="Cai Z."/>
        </authorList>
    </citation>
    <scope>NUCLEOTIDE SEQUENCE [LARGE SCALE GENOMIC DNA]</scope>
</reference>
<evidence type="ECO:0000313" key="4">
    <source>
        <dbReference type="Proteomes" id="UP000256970"/>
    </source>
</evidence>
<dbReference type="PANTHER" id="PTHR37262:SF1">
    <property type="entry name" value="PROTEIN PEP-RELATED DEVELOPMENT ARRESTED 1, CHLOROPLASTIC"/>
    <property type="match status" value="1"/>
</dbReference>
<proteinExistence type="predicted"/>
<dbReference type="GO" id="GO:0042644">
    <property type="term" value="C:chloroplast nucleoid"/>
    <property type="evidence" value="ECO:0007669"/>
    <property type="project" value="InterPro"/>
</dbReference>
<feature type="compositionally biased region" description="Low complexity" evidence="1">
    <location>
        <begin position="16"/>
        <end position="40"/>
    </location>
</feature>
<dbReference type="EMBL" id="FNXT01000289">
    <property type="protein sequence ID" value="SZX63204.1"/>
    <property type="molecule type" value="Genomic_DNA"/>
</dbReference>
<feature type="region of interest" description="Disordered" evidence="1">
    <location>
        <begin position="445"/>
        <end position="476"/>
    </location>
</feature>
<evidence type="ECO:0000256" key="1">
    <source>
        <dbReference type="SAM" id="MobiDB-lite"/>
    </source>
</evidence>
<protein>
    <submittedName>
        <fullName evidence="2">Uncharacterized protein</fullName>
    </submittedName>
</protein>
<accession>A0A383VEW5</accession>
<feature type="region of interest" description="Disordered" evidence="1">
    <location>
        <begin position="363"/>
        <end position="391"/>
    </location>
</feature>
<feature type="compositionally biased region" description="Polar residues" evidence="1">
    <location>
        <begin position="459"/>
        <end position="470"/>
    </location>
</feature>
<keyword evidence="4" id="KW-1185">Reference proteome</keyword>
<feature type="region of interest" description="Disordered" evidence="1">
    <location>
        <begin position="545"/>
        <end position="574"/>
    </location>
</feature>
<name>A0A383VEW5_TETOB</name>
<organism evidence="2 4">
    <name type="scientific">Tetradesmus obliquus</name>
    <name type="common">Green alga</name>
    <name type="synonym">Acutodesmus obliquus</name>
    <dbReference type="NCBI Taxonomy" id="3088"/>
    <lineage>
        <taxon>Eukaryota</taxon>
        <taxon>Viridiplantae</taxon>
        <taxon>Chlorophyta</taxon>
        <taxon>core chlorophytes</taxon>
        <taxon>Chlorophyceae</taxon>
        <taxon>CS clade</taxon>
        <taxon>Sphaeropleales</taxon>
        <taxon>Scenedesmaceae</taxon>
        <taxon>Tetradesmus</taxon>
    </lineage>
</organism>
<sequence>MQRSVLTSRATFGRGLCPAKPSALAAAPARRSCWAAAAAANVDGANDEPRPSLQTNGSGKNADETARQQQQQQGQQEQQQEQQQQGNSPAWGSGWARRQANAPGSRGSSSNGSNENSRTQKPVSFFTASGAGRNNSSSNSSSSSSSGSSSSSSSSAAAGARIKLEPELEANIRHNVDRAAQTLQEMMSEVLNELLIEEASAYVLDEASPSIDLKQAARNAVVKRLEWLDGNFLAALNAYMSVPGVAANAELRALLGAIREEVLDLVSARMPPSVQVLSAALNFSSRAGRASVVSTALSGGAGALPSCDLDALGAAASQLVEDMEDQQVVADRVLLARLVLLREELRLKAEQLDAQQQFFTTTNANVGNASNGEEALGEGSERTPQAQGHHADVGADQGLGGNRFFAFHRANLPARCAAFMKELLLVPERDRRLGLISKAFHEDWVSEAPPSQGREQPPQEATQATATNKSKGLKSINGVHQDTRSESLDVVRPGRFFSTLLAMQAELEQRVVSSGLGSSDGGEGALSVLRQLEAIRLEALVALDRMQRQRPQELRPSSDADDSTMSDYELDMHQ</sequence>
<evidence type="ECO:0000313" key="3">
    <source>
        <dbReference type="EMBL" id="SZX78673.1"/>
    </source>
</evidence>
<dbReference type="InterPro" id="IPR038961">
    <property type="entry name" value="PRDA1"/>
</dbReference>
<dbReference type="PANTHER" id="PTHR37262">
    <property type="entry name" value="PROTEIN PEP-RELATED DEVELOPMENT ARRESTED 1, CHLOROPLASTIC"/>
    <property type="match status" value="1"/>
</dbReference>
<feature type="compositionally biased region" description="Low complexity" evidence="1">
    <location>
        <begin position="128"/>
        <end position="160"/>
    </location>
</feature>
<dbReference type="EMBL" id="FNXT01001329">
    <property type="protein sequence ID" value="SZX78673.1"/>
    <property type="molecule type" value="Genomic_DNA"/>
</dbReference>
<dbReference type="GO" id="GO:0006355">
    <property type="term" value="P:regulation of DNA-templated transcription"/>
    <property type="evidence" value="ECO:0007669"/>
    <property type="project" value="InterPro"/>
</dbReference>
<feature type="compositionally biased region" description="Basic and acidic residues" evidence="1">
    <location>
        <begin position="545"/>
        <end position="558"/>
    </location>
</feature>
<feature type="compositionally biased region" description="Low complexity" evidence="1">
    <location>
        <begin position="68"/>
        <end position="86"/>
    </location>
</feature>
<feature type="compositionally biased region" description="Low complexity" evidence="1">
    <location>
        <begin position="104"/>
        <end position="117"/>
    </location>
</feature>